<sequence>MSSNGTSILRLFFTPIFATVNQIKIIYLLGLAFAGFLILNKRKA</sequence>
<dbReference type="EMBL" id="MK330869">
    <property type="protein sequence ID" value="QBC89178.1"/>
    <property type="molecule type" value="Genomic_DNA"/>
</dbReference>
<dbReference type="AlphaFoldDB" id="A0A411KXE8"/>
<evidence type="ECO:0000313" key="2">
    <source>
        <dbReference type="EMBL" id="QBC89178.1"/>
    </source>
</evidence>
<geneLocation type="plasmid" evidence="2">
    <name>pB29</name>
</geneLocation>
<proteinExistence type="predicted"/>
<accession>A0A411KXE8</accession>
<keyword evidence="1" id="KW-0812">Transmembrane</keyword>
<reference evidence="2" key="1">
    <citation type="submission" date="2018-12" db="EMBL/GenBank/DDBJ databases">
        <title>IncQ1 plasmid carrying blaKPC-2 gene in Klebsiella pneumoniae isolates.</title>
        <authorList>
            <person name="Campos P.A."/>
            <person name="Araujo B.F."/>
            <person name="Dias V.L."/>
            <person name="Cerdeira L.T."/>
            <person name="Ferreira M.L."/>
            <person name="Machado L.G."/>
            <person name="Lincopan N."/>
            <person name="Gontijo-Filho P.P."/>
            <person name="Ribas R.M."/>
        </authorList>
    </citation>
    <scope>NUCLEOTIDE SEQUENCE</scope>
    <source>
        <strain evidence="2">B29</strain>
        <plasmid evidence="2">pB29</plasmid>
    </source>
</reference>
<protein>
    <submittedName>
        <fullName evidence="2">Uncharacterized protein</fullName>
    </submittedName>
</protein>
<organism evidence="2">
    <name type="scientific">Klebsiella pneumoniae</name>
    <dbReference type="NCBI Taxonomy" id="573"/>
    <lineage>
        <taxon>Bacteria</taxon>
        <taxon>Pseudomonadati</taxon>
        <taxon>Pseudomonadota</taxon>
        <taxon>Gammaproteobacteria</taxon>
        <taxon>Enterobacterales</taxon>
        <taxon>Enterobacteriaceae</taxon>
        <taxon>Klebsiella/Raoultella group</taxon>
        <taxon>Klebsiella</taxon>
        <taxon>Klebsiella pneumoniae complex</taxon>
    </lineage>
</organism>
<keyword evidence="1" id="KW-0472">Membrane</keyword>
<keyword evidence="1" id="KW-1133">Transmembrane helix</keyword>
<gene>
    <name evidence="2" type="ORF">pB29_005</name>
</gene>
<feature type="transmembrane region" description="Helical" evidence="1">
    <location>
        <begin position="12"/>
        <end position="39"/>
    </location>
</feature>
<evidence type="ECO:0000256" key="1">
    <source>
        <dbReference type="SAM" id="Phobius"/>
    </source>
</evidence>
<keyword evidence="2" id="KW-0614">Plasmid</keyword>
<name>A0A411KXE8_KLEPN</name>